<dbReference type="RefSeq" id="WP_036796202.1">
    <property type="nucleotide sequence ID" value="NZ_JAUZMX010000001.1"/>
</dbReference>
<organism evidence="1 2">
    <name type="scientific">Photobacterium kishitanii</name>
    <dbReference type="NCBI Taxonomy" id="318456"/>
    <lineage>
        <taxon>Bacteria</taxon>
        <taxon>Pseudomonadati</taxon>
        <taxon>Pseudomonadota</taxon>
        <taxon>Gammaproteobacteria</taxon>
        <taxon>Vibrionales</taxon>
        <taxon>Vibrionaceae</taxon>
        <taxon>Photobacterium</taxon>
    </lineage>
</organism>
<evidence type="ECO:0000313" key="1">
    <source>
        <dbReference type="EMBL" id="PSU93250.1"/>
    </source>
</evidence>
<proteinExistence type="predicted"/>
<dbReference type="eggNOG" id="COG0607">
    <property type="taxonomic scope" value="Bacteria"/>
</dbReference>
<dbReference type="PROSITE" id="PS50206">
    <property type="entry name" value="RHODANESE_3"/>
    <property type="match status" value="1"/>
</dbReference>
<dbReference type="CDD" id="cd00158">
    <property type="entry name" value="RHOD"/>
    <property type="match status" value="1"/>
</dbReference>
<dbReference type="PANTHER" id="PTHR45431:SF3">
    <property type="entry name" value="RHODANESE-LIKE DOMAIN-CONTAINING PROTEIN 15, CHLOROPLASTIC"/>
    <property type="match status" value="1"/>
</dbReference>
<accession>A0A2T3KCI4</accession>
<dbReference type="AlphaFoldDB" id="A0A0B7JGK9"/>
<dbReference type="Pfam" id="PF00581">
    <property type="entry name" value="Rhodanese"/>
    <property type="match status" value="1"/>
</dbReference>
<dbReference type="Proteomes" id="UP000241426">
    <property type="component" value="Unassembled WGS sequence"/>
</dbReference>
<protein>
    <submittedName>
        <fullName evidence="1">Rhodanese-like domain-containing protein</fullName>
    </submittedName>
</protein>
<dbReference type="Gene3D" id="3.40.250.10">
    <property type="entry name" value="Rhodanese-like domain"/>
    <property type="match status" value="1"/>
</dbReference>
<dbReference type="SUPFAM" id="SSF52821">
    <property type="entry name" value="Rhodanese/Cell cycle control phosphatase"/>
    <property type="match status" value="1"/>
</dbReference>
<reference evidence="1 2" key="1">
    <citation type="submission" date="2018-01" db="EMBL/GenBank/DDBJ databases">
        <title>Whole genome sequencing of Histamine producing bacteria.</title>
        <authorList>
            <person name="Butler K."/>
        </authorList>
    </citation>
    <scope>NUCLEOTIDE SEQUENCE [LARGE SCALE GENOMIC DNA]</scope>
    <source>
        <strain evidence="1 2">FS-7.2</strain>
    </source>
</reference>
<sequence length="126" mass="14078">MKPALKYGLLITTLSLSIITSISYAKNVSVQQFWQLQQQQPNVIIDVRTSAEFAAGHLNSAINIPYQQIATIVTRYQDKTQPILLYCKSGRRAEIAATTLEKLGYTAIYNGLNYQKLKTSQPISTP</sequence>
<dbReference type="InterPro" id="IPR036873">
    <property type="entry name" value="Rhodanese-like_dom_sf"/>
</dbReference>
<dbReference type="PANTHER" id="PTHR45431">
    <property type="entry name" value="RHODANESE-LIKE DOMAIN-CONTAINING PROTEIN 15, CHLOROPLASTIC"/>
    <property type="match status" value="1"/>
</dbReference>
<gene>
    <name evidence="1" type="ORF">C9J27_21385</name>
</gene>
<dbReference type="InterPro" id="IPR001763">
    <property type="entry name" value="Rhodanese-like_dom"/>
</dbReference>
<comment type="caution">
    <text evidence="1">The sequence shown here is derived from an EMBL/GenBank/DDBJ whole genome shotgun (WGS) entry which is preliminary data.</text>
</comment>
<dbReference type="InterPro" id="IPR052367">
    <property type="entry name" value="Thiosulfate_ST/Rhodanese-like"/>
</dbReference>
<dbReference type="SMART" id="SM00450">
    <property type="entry name" value="RHOD"/>
    <property type="match status" value="1"/>
</dbReference>
<dbReference type="EMBL" id="PYNF01000030">
    <property type="protein sequence ID" value="PSU93250.1"/>
    <property type="molecule type" value="Genomic_DNA"/>
</dbReference>
<dbReference type="GeneID" id="29943033"/>
<evidence type="ECO:0000313" key="2">
    <source>
        <dbReference type="Proteomes" id="UP000241426"/>
    </source>
</evidence>
<name>A0A0B7JGK9_9GAMM</name>
<accession>A0A0B7JGK9</accession>